<name>A0AA91FIH5_FAUOS</name>
<reference evidence="1" key="1">
    <citation type="submission" date="2016-06" db="EMBL/GenBank/DDBJ databases">
        <title>Draft genome of Moraxella osloensis CCUG 67237.</title>
        <authorList>
            <person name="Salva-Serra F."/>
            <person name="Engstrom-Jakobsson H."/>
            <person name="Thorell K."/>
            <person name="Gonzales-Siles L."/>
            <person name="Karlsson R."/>
            <person name="Boulund F."/>
            <person name="Engstrand L."/>
            <person name="Kristiansson E."/>
            <person name="Moore E."/>
        </authorList>
    </citation>
    <scope>NUCLEOTIDE SEQUENCE [LARGE SCALE GENOMIC DNA]</scope>
    <source>
        <strain evidence="1">CCUG 67237</strain>
    </source>
</reference>
<dbReference type="AlphaFoldDB" id="A0AA91FIH5"/>
<proteinExistence type="predicted"/>
<accession>A0AA91FIH5</accession>
<gene>
    <name evidence="1" type="ORF">A9299_10525</name>
</gene>
<sequence>MPISRLKSYLLSNVDDRLYYKNKLFDGIVFFEKANFQLEVFEVENGKITKPYISPCQLSLYGLIPSNILIDSSTFCCDDEDIYDLGAIPQLYQGSPYHGMSYTFIDGKCDREIYTDESGEIDSKIVWNVDNYEPKRVEIQHYLSYPATYCYFYDKISEISFSYQCNESIDNRSYISIKYDASNEYVSNLELAKNELFTKNYLDSSIYLSKVFDLLKNFDKFKFYSTKSAVGLGINPIYINDLFLIWIKNGAFSEVSSLSVDGIEGIEDLTIFNNKTIFKNLKTLYLPKNISEKIINNLKFTCPDYDIIIV</sequence>
<dbReference type="EMBL" id="LZMT01000024">
    <property type="protein sequence ID" value="OBX63395.1"/>
    <property type="molecule type" value="Genomic_DNA"/>
</dbReference>
<comment type="caution">
    <text evidence="1">The sequence shown here is derived from an EMBL/GenBank/DDBJ whole genome shotgun (WGS) entry which is preliminary data.</text>
</comment>
<protein>
    <submittedName>
        <fullName evidence="1">Uncharacterized protein</fullName>
    </submittedName>
</protein>
<organism evidence="1">
    <name type="scientific">Faucicola osloensis</name>
    <name type="common">Moraxella osloensis</name>
    <dbReference type="NCBI Taxonomy" id="34062"/>
    <lineage>
        <taxon>Bacteria</taxon>
        <taxon>Pseudomonadati</taxon>
        <taxon>Pseudomonadota</taxon>
        <taxon>Gammaproteobacteria</taxon>
        <taxon>Moraxellales</taxon>
        <taxon>Moraxellaceae</taxon>
        <taxon>Faucicola</taxon>
    </lineage>
</organism>
<evidence type="ECO:0000313" key="1">
    <source>
        <dbReference type="EMBL" id="OBX63395.1"/>
    </source>
</evidence>